<keyword evidence="1" id="KW-0732">Signal</keyword>
<keyword evidence="3" id="KW-1185">Reference proteome</keyword>
<dbReference type="AlphaFoldDB" id="A0AAN8WI63"/>
<name>A0AAN8WI63_HALRR</name>
<evidence type="ECO:0000313" key="3">
    <source>
        <dbReference type="Proteomes" id="UP001381693"/>
    </source>
</evidence>
<sequence>MFIRTLSTLVFVIGYLLASSLRQNSPVLFPKYLGNSATDYFGKVAPLVNAFNGWKLNKLEMEFVKTLREILQGPLSGRLVTILFDENTYKMVLLDTIIATLEYPLSIILIKGYCSVLDASTNNTMQSNYSMAFLVNESSSLRCKYEGADSLEKEQLFESVLVYVTRELDEAGLTSIANNWSTSSLIMISLEVNCDIETLFEGPLTANTADVVLMCPVYIGKDEGELQTVAFRLFSDRPFHPDQSTLFLGSWRSSEYPTWNDIFVDRFSSFYGSSLQVSSDRVDLPFLFLDEEGNFEGISKRILDSLSQWLNFTFSLTERADDGTSSTA</sequence>
<proteinExistence type="predicted"/>
<evidence type="ECO:0000313" key="2">
    <source>
        <dbReference type="EMBL" id="KAK7066690.1"/>
    </source>
</evidence>
<dbReference type="Proteomes" id="UP001381693">
    <property type="component" value="Unassembled WGS sequence"/>
</dbReference>
<reference evidence="2 3" key="1">
    <citation type="submission" date="2023-11" db="EMBL/GenBank/DDBJ databases">
        <title>Halocaridina rubra genome assembly.</title>
        <authorList>
            <person name="Smith C."/>
        </authorList>
    </citation>
    <scope>NUCLEOTIDE SEQUENCE [LARGE SCALE GENOMIC DNA]</scope>
    <source>
        <strain evidence="2">EP-1</strain>
        <tissue evidence="2">Whole</tissue>
    </source>
</reference>
<feature type="chain" id="PRO_5042837753" evidence="1">
    <location>
        <begin position="19"/>
        <end position="328"/>
    </location>
</feature>
<evidence type="ECO:0000256" key="1">
    <source>
        <dbReference type="SAM" id="SignalP"/>
    </source>
</evidence>
<dbReference type="EMBL" id="JAXCGZ010019062">
    <property type="protein sequence ID" value="KAK7066690.1"/>
    <property type="molecule type" value="Genomic_DNA"/>
</dbReference>
<gene>
    <name evidence="2" type="ORF">SK128_025397</name>
</gene>
<comment type="caution">
    <text evidence="2">The sequence shown here is derived from an EMBL/GenBank/DDBJ whole genome shotgun (WGS) entry which is preliminary data.</text>
</comment>
<protein>
    <submittedName>
        <fullName evidence="2">Uncharacterized protein</fullName>
    </submittedName>
</protein>
<feature type="signal peptide" evidence="1">
    <location>
        <begin position="1"/>
        <end position="18"/>
    </location>
</feature>
<accession>A0AAN8WI63</accession>
<organism evidence="2 3">
    <name type="scientific">Halocaridina rubra</name>
    <name type="common">Hawaiian red shrimp</name>
    <dbReference type="NCBI Taxonomy" id="373956"/>
    <lineage>
        <taxon>Eukaryota</taxon>
        <taxon>Metazoa</taxon>
        <taxon>Ecdysozoa</taxon>
        <taxon>Arthropoda</taxon>
        <taxon>Crustacea</taxon>
        <taxon>Multicrustacea</taxon>
        <taxon>Malacostraca</taxon>
        <taxon>Eumalacostraca</taxon>
        <taxon>Eucarida</taxon>
        <taxon>Decapoda</taxon>
        <taxon>Pleocyemata</taxon>
        <taxon>Caridea</taxon>
        <taxon>Atyoidea</taxon>
        <taxon>Atyidae</taxon>
        <taxon>Halocaridina</taxon>
    </lineage>
</organism>